<feature type="region of interest" description="Disordered" evidence="1">
    <location>
        <begin position="83"/>
        <end position="501"/>
    </location>
</feature>
<proteinExistence type="predicted"/>
<dbReference type="EMBL" id="LAVV01004443">
    <property type="protein sequence ID" value="KNZ61448.1"/>
    <property type="molecule type" value="Genomic_DNA"/>
</dbReference>
<evidence type="ECO:0000313" key="3">
    <source>
        <dbReference type="Proteomes" id="UP000037035"/>
    </source>
</evidence>
<gene>
    <name evidence="2" type="ORF">VP01_139g9</name>
</gene>
<evidence type="ECO:0000256" key="1">
    <source>
        <dbReference type="SAM" id="MobiDB-lite"/>
    </source>
</evidence>
<feature type="compositionally biased region" description="Polar residues" evidence="1">
    <location>
        <begin position="171"/>
        <end position="192"/>
    </location>
</feature>
<feature type="compositionally biased region" description="Polar residues" evidence="1">
    <location>
        <begin position="892"/>
        <end position="903"/>
    </location>
</feature>
<feature type="compositionally biased region" description="Pro residues" evidence="1">
    <location>
        <begin position="16"/>
        <end position="37"/>
    </location>
</feature>
<feature type="compositionally biased region" description="Polar residues" evidence="1">
    <location>
        <begin position="685"/>
        <end position="695"/>
    </location>
</feature>
<feature type="compositionally biased region" description="Low complexity" evidence="1">
    <location>
        <begin position="103"/>
        <end position="119"/>
    </location>
</feature>
<feature type="compositionally biased region" description="Polar residues" evidence="1">
    <location>
        <begin position="814"/>
        <end position="823"/>
    </location>
</feature>
<feature type="region of interest" description="Disordered" evidence="1">
    <location>
        <begin position="867"/>
        <end position="942"/>
    </location>
</feature>
<dbReference type="VEuPathDB" id="FungiDB:VP01_139g9"/>
<name>A0A0L6VL08_9BASI</name>
<feature type="compositionally biased region" description="Low complexity" evidence="1">
    <location>
        <begin position="994"/>
        <end position="1003"/>
    </location>
</feature>
<feature type="region of interest" description="Disordered" evidence="1">
    <location>
        <begin position="955"/>
        <end position="1083"/>
    </location>
</feature>
<feature type="compositionally biased region" description="Low complexity" evidence="1">
    <location>
        <begin position="154"/>
        <end position="170"/>
    </location>
</feature>
<feature type="compositionally biased region" description="Polar residues" evidence="1">
    <location>
        <begin position="1007"/>
        <end position="1021"/>
    </location>
</feature>
<feature type="compositionally biased region" description="Polar residues" evidence="1">
    <location>
        <begin position="42"/>
        <end position="66"/>
    </location>
</feature>
<comment type="caution">
    <text evidence="2">The sequence shown here is derived from an EMBL/GenBank/DDBJ whole genome shotgun (WGS) entry which is preliminary data.</text>
</comment>
<protein>
    <submittedName>
        <fullName evidence="2">Uncharacterized protein</fullName>
    </submittedName>
</protein>
<feature type="compositionally biased region" description="Basic and acidic residues" evidence="1">
    <location>
        <begin position="1038"/>
        <end position="1049"/>
    </location>
</feature>
<reference evidence="2 3" key="1">
    <citation type="submission" date="2015-08" db="EMBL/GenBank/DDBJ databases">
        <title>Next Generation Sequencing and Analysis of the Genome of Puccinia sorghi L Schw, the Causal Agent of Maize Common Rust.</title>
        <authorList>
            <person name="Rochi L."/>
            <person name="Burguener G."/>
            <person name="Darino M."/>
            <person name="Turjanski A."/>
            <person name="Kreff E."/>
            <person name="Dieguez M.J."/>
            <person name="Sacco F."/>
        </authorList>
    </citation>
    <scope>NUCLEOTIDE SEQUENCE [LARGE SCALE GENOMIC DNA]</scope>
    <source>
        <strain evidence="2 3">RO10H11247</strain>
    </source>
</reference>
<keyword evidence="3" id="KW-1185">Reference proteome</keyword>
<feature type="compositionally biased region" description="Low complexity" evidence="1">
    <location>
        <begin position="217"/>
        <end position="235"/>
    </location>
</feature>
<organism evidence="2 3">
    <name type="scientific">Puccinia sorghi</name>
    <dbReference type="NCBI Taxonomy" id="27349"/>
    <lineage>
        <taxon>Eukaryota</taxon>
        <taxon>Fungi</taxon>
        <taxon>Dikarya</taxon>
        <taxon>Basidiomycota</taxon>
        <taxon>Pucciniomycotina</taxon>
        <taxon>Pucciniomycetes</taxon>
        <taxon>Pucciniales</taxon>
        <taxon>Pucciniaceae</taxon>
        <taxon>Puccinia</taxon>
    </lineage>
</organism>
<dbReference type="STRING" id="27349.A0A0L6VL08"/>
<dbReference type="OrthoDB" id="431557at2759"/>
<sequence length="1445" mass="155625">MKRNYQGYSGPGQSNPNPPPNMSYPPLPSGQPPPQPTASPQNTNSQYQPHQPQASSITPATSQPYPYNSQYNAASSSYIQYAGYPHSQPAAPTYPSGSYGTVHQHNPQQQLPPQQQQQQPPHPAYANYGYGVPAGPQQPPKVPQPYPSYPPANPNNLPANPNSNIPSNPYTGYSGQVNGPALQNSPGNSANQPPYKRPRYENNNNVASYGSSPQPPANSNSLPPALPPLRSNNNNKMNQPPSGTMRMGASTNNTRGGFSGSRPPRTAGASFENNSPIRLNLPASGGTGGYDHGAGPHYDPHQAPAHAHPSYHQSTQGSNNAPFAQSTYGDPNYPPYPANTGYALPPANEQSNPAVGGPPRGMNQFPSDFSPGGPSYNAGPEALSDPYRGHTGNPHRPGRGAFRGSTPSGGRSSRDRVPEMGASDSMTPRPNRGYGGPPFGSSNKPERHGSGNRSARNPNGPIASRTDDYPSNSAAAGSGLRHPDRSSGPANRGSRSISNLPTLAFHKSSQHLERRGGGVGLTRGLADRATGNRIGRRNNPRDLKFDDRKNVHRIGRGGAPGANSVADRLERAKQNGGAAGVRVKNGWGAQFKEFNDREKDRDRVDEIAAKRTLTDFRIIALRVSDIYWVWLAENLDALIQLGTSAIMANIEESQNKAYSSPETKLITAPGKHTCDDESGFLDTGKQPNEASQPNACSREVEPHETIEPAELAKKHEEKASSTVKDLNLTVDEHNSDHEENDLEQEITDQLLPRGHHTSPTRPEPETPHSQPRIVPAVAFEELDNSATDPPASTSLDEKSENVPPLSIRDDDSESVTIITHPPTSSNPPPVTKTPPKDRVHPSTKPSLPAGRENSRLRLYFSSPATEVTTLPTPASLPNKPVVSTGVGKRKLSTSGNSVMSETKLSGGPRGAPGMNVDTKVGGGARGNSSMSLDTSPARRGHSTLSVETMLVGGAQIASDVKPNLQFPMPESNDQPPTPGDAATKNTSQPETSTPAAIPPADIIEITNPDTTNSSKEANSTAEDVKPLIEVSSPTTESSAKKPPGEESKVFEAINEEPAAECCQDEKDEEEYESPPIPEPQADRLSISYARNTRRIVIDADVVESIKVFRAEHKIEVMVRLIPAIVRGGKFDGALDVYRICKGVLVEALDQELDDYVVVDRATLEASWLTKDQRKGTKTGEGNEISGDRLKDDQSAPTEEGDGDTVLDPLLPPLHRLFLSSVGDSLLEEKPDPQEQHSALKVKPAHGFKQDSVLLVAELDTANPLTEAKWVRTGDVDSWISQMTGRIFKPEEKAECGWRRKITVVDPDPPPTIQHLLDTWLTTSVVGSIDSRQRFIDRHVAKNVDVIIEILLRVIRAGGNNTSHHANPMPLIVQQAASLHAPYPEQQTQVSLAVLGLYRLSIETALEAGSPVDKVIKKATDIVRSLPYRLAFSALDGIYKDEHQPQ</sequence>
<feature type="compositionally biased region" description="Pro residues" evidence="1">
    <location>
        <begin position="136"/>
        <end position="153"/>
    </location>
</feature>
<feature type="compositionally biased region" description="Polar residues" evidence="1">
    <location>
        <begin position="784"/>
        <end position="794"/>
    </location>
</feature>
<feature type="compositionally biased region" description="Polar residues" evidence="1">
    <location>
        <begin position="983"/>
        <end position="993"/>
    </location>
</feature>
<accession>A0A0L6VL08</accession>
<feature type="compositionally biased region" description="Polar residues" evidence="1">
    <location>
        <begin position="311"/>
        <end position="329"/>
    </location>
</feature>
<feature type="region of interest" description="Disordered" evidence="1">
    <location>
        <begin position="733"/>
        <end position="854"/>
    </location>
</feature>
<evidence type="ECO:0000313" key="2">
    <source>
        <dbReference type="EMBL" id="KNZ61448.1"/>
    </source>
</evidence>
<dbReference type="Proteomes" id="UP000037035">
    <property type="component" value="Unassembled WGS sequence"/>
</dbReference>
<feature type="region of interest" description="Disordered" evidence="1">
    <location>
        <begin position="667"/>
        <end position="703"/>
    </location>
</feature>
<feature type="compositionally biased region" description="Polar residues" evidence="1">
    <location>
        <begin position="201"/>
        <end position="210"/>
    </location>
</feature>
<feature type="region of interest" description="Disordered" evidence="1">
    <location>
        <begin position="1"/>
        <end position="70"/>
    </location>
</feature>
<feature type="region of interest" description="Disordered" evidence="1">
    <location>
        <begin position="1172"/>
        <end position="1208"/>
    </location>
</feature>